<feature type="transmembrane region" description="Helical" evidence="7">
    <location>
        <begin position="244"/>
        <end position="266"/>
    </location>
</feature>
<comment type="caution">
    <text evidence="8">The sequence shown here is derived from an EMBL/GenBank/DDBJ whole genome shotgun (WGS) entry which is preliminary data.</text>
</comment>
<organism evidence="8 9">
    <name type="scientific">Peptidiphaga gingivicola</name>
    <dbReference type="NCBI Taxonomy" id="2741497"/>
    <lineage>
        <taxon>Bacteria</taxon>
        <taxon>Bacillati</taxon>
        <taxon>Actinomycetota</taxon>
        <taxon>Actinomycetes</taxon>
        <taxon>Actinomycetales</taxon>
        <taxon>Actinomycetaceae</taxon>
        <taxon>Peptidiphaga</taxon>
    </lineage>
</organism>
<feature type="transmembrane region" description="Helical" evidence="7">
    <location>
        <begin position="143"/>
        <end position="162"/>
    </location>
</feature>
<accession>A0A179B6D8</accession>
<evidence type="ECO:0000256" key="1">
    <source>
        <dbReference type="ARBA" id="ARBA00004141"/>
    </source>
</evidence>
<reference evidence="8 9" key="1">
    <citation type="submission" date="2016-04" db="EMBL/GenBank/DDBJ databases">
        <title>Peptidophaga gingivicola gen. nov., sp. nov., isolated from human subgingival plaque.</title>
        <authorList>
            <person name="Beall C.J."/>
            <person name="Mokrzan E.M."/>
            <person name="Griffen A.L."/>
            <person name="Leys E.J."/>
        </authorList>
    </citation>
    <scope>NUCLEOTIDE SEQUENCE [LARGE SCALE GENOMIC DNA]</scope>
    <source>
        <strain evidence="8 9">BA112</strain>
    </source>
</reference>
<evidence type="ECO:0000256" key="5">
    <source>
        <dbReference type="ARBA" id="ARBA00023136"/>
    </source>
</evidence>
<comment type="subcellular location">
    <subcellularLocation>
        <location evidence="1">Membrane</location>
        <topology evidence="1">Multi-pass membrane protein</topology>
    </subcellularLocation>
</comment>
<dbReference type="PANTHER" id="PTHR30238">
    <property type="entry name" value="MEMBRANE BOUND PREDICTED REDOX MODULATOR"/>
    <property type="match status" value="1"/>
</dbReference>
<dbReference type="InterPro" id="IPR022369">
    <property type="entry name" value="Integral_membrane_TerC_rswitch"/>
</dbReference>
<keyword evidence="3 7" id="KW-0812">Transmembrane</keyword>
<protein>
    <submittedName>
        <fullName evidence="8">Tellurium resistance protein TerC</fullName>
    </submittedName>
</protein>
<feature type="transmembrane region" description="Helical" evidence="7">
    <location>
        <begin position="22"/>
        <end position="41"/>
    </location>
</feature>
<comment type="similarity">
    <text evidence="2">Belongs to the TerC family.</text>
</comment>
<evidence type="ECO:0000313" key="8">
    <source>
        <dbReference type="EMBL" id="OAP86935.1"/>
    </source>
</evidence>
<evidence type="ECO:0000313" key="9">
    <source>
        <dbReference type="Proteomes" id="UP000078368"/>
    </source>
</evidence>
<keyword evidence="4 7" id="KW-1133">Transmembrane helix</keyword>
<feature type="transmembrane region" description="Helical" evidence="7">
    <location>
        <begin position="308"/>
        <end position="329"/>
    </location>
</feature>
<dbReference type="GO" id="GO:0016020">
    <property type="term" value="C:membrane"/>
    <property type="evidence" value="ECO:0007669"/>
    <property type="project" value="UniProtKB-SubCell"/>
</dbReference>
<name>A0A179B6D8_9ACTO</name>
<keyword evidence="5 7" id="KW-0472">Membrane</keyword>
<sequence>MPLNALAATDAAQSMQVHMHEWLALGGLVVALIGMDLFLHLRKPHEPTIKECTRWLVFYVSLAVVFGVYTLFRHSSKFAFEYFAAYFTEYSLSIDNIFIFIIIIGSFRVPRKYQQKVLLWGIVTALVLRLVFILLGATLLESFSWLFFIFAAFLLWTAWNQLREGVEDRKDPDHDDDVYKPNAVVRGARKVFMVTDGFVGDKMLVRRNHKTFVTPFFLCIISIGSADLMFALDSIPASFGLTAQPFIIFAANAFALMGLRQLFFLVEGLLERLVYLHYGLAAILAFIGFKLLVEACHGQGWLEIVPDIHPLVSLAVILVILVLTVVTSLGKTKREAIEGTNVEEAGDEIEAGRVAQAFREKGAEPSGARKSADGRQLEESQRSGEERQPGDEQRPGDGSLSGRKGPSNK</sequence>
<keyword evidence="9" id="KW-1185">Reference proteome</keyword>
<feature type="transmembrane region" description="Helical" evidence="7">
    <location>
        <begin position="117"/>
        <end position="137"/>
    </location>
</feature>
<dbReference type="InterPro" id="IPR005496">
    <property type="entry name" value="Integral_membrane_TerC"/>
</dbReference>
<evidence type="ECO:0000256" key="4">
    <source>
        <dbReference type="ARBA" id="ARBA00022989"/>
    </source>
</evidence>
<feature type="region of interest" description="Disordered" evidence="6">
    <location>
        <begin position="359"/>
        <end position="409"/>
    </location>
</feature>
<feature type="transmembrane region" description="Helical" evidence="7">
    <location>
        <begin position="84"/>
        <end position="105"/>
    </location>
</feature>
<feature type="transmembrane region" description="Helical" evidence="7">
    <location>
        <begin position="273"/>
        <end position="293"/>
    </location>
</feature>
<dbReference type="PANTHER" id="PTHR30238:SF0">
    <property type="entry name" value="THYLAKOID MEMBRANE PROTEIN TERC, CHLOROPLASTIC"/>
    <property type="match status" value="1"/>
</dbReference>
<gene>
    <name evidence="8" type="ORF">A4H34_07470</name>
</gene>
<dbReference type="Proteomes" id="UP000078368">
    <property type="component" value="Unassembled WGS sequence"/>
</dbReference>
<dbReference type="OrthoDB" id="5242957at2"/>
<evidence type="ECO:0000256" key="2">
    <source>
        <dbReference type="ARBA" id="ARBA00007511"/>
    </source>
</evidence>
<evidence type="ECO:0000256" key="6">
    <source>
        <dbReference type="SAM" id="MobiDB-lite"/>
    </source>
</evidence>
<feature type="compositionally biased region" description="Basic and acidic residues" evidence="6">
    <location>
        <begin position="370"/>
        <end position="395"/>
    </location>
</feature>
<feature type="transmembrane region" description="Helical" evidence="7">
    <location>
        <begin position="53"/>
        <end position="72"/>
    </location>
</feature>
<dbReference type="NCBIfam" id="TIGR03718">
    <property type="entry name" value="R_switched_Alx"/>
    <property type="match status" value="1"/>
</dbReference>
<dbReference type="EMBL" id="LVZK01000001">
    <property type="protein sequence ID" value="OAP86935.1"/>
    <property type="molecule type" value="Genomic_DNA"/>
</dbReference>
<proteinExistence type="inferred from homology"/>
<dbReference type="Pfam" id="PF03741">
    <property type="entry name" value="TerC"/>
    <property type="match status" value="1"/>
</dbReference>
<evidence type="ECO:0000256" key="7">
    <source>
        <dbReference type="SAM" id="Phobius"/>
    </source>
</evidence>
<feature type="transmembrane region" description="Helical" evidence="7">
    <location>
        <begin position="212"/>
        <end position="232"/>
    </location>
</feature>
<dbReference type="AlphaFoldDB" id="A0A179B6D8"/>
<evidence type="ECO:0000256" key="3">
    <source>
        <dbReference type="ARBA" id="ARBA00022692"/>
    </source>
</evidence>